<organism evidence="6 7">
    <name type="scientific">Novosphingobium sediminicola</name>
    <dbReference type="NCBI Taxonomy" id="563162"/>
    <lineage>
        <taxon>Bacteria</taxon>
        <taxon>Pseudomonadati</taxon>
        <taxon>Pseudomonadota</taxon>
        <taxon>Alphaproteobacteria</taxon>
        <taxon>Sphingomonadales</taxon>
        <taxon>Sphingomonadaceae</taxon>
        <taxon>Novosphingobium</taxon>
    </lineage>
</organism>
<reference evidence="6 7" key="1">
    <citation type="submission" date="2020-08" db="EMBL/GenBank/DDBJ databases">
        <title>Genomic Encyclopedia of Type Strains, Phase IV (KMG-IV): sequencing the most valuable type-strain genomes for metagenomic binning, comparative biology and taxonomic classification.</title>
        <authorList>
            <person name="Goeker M."/>
        </authorList>
    </citation>
    <scope>NUCLEOTIDE SEQUENCE [LARGE SCALE GENOMIC DNA]</scope>
    <source>
        <strain evidence="6 7">DSM 27057</strain>
    </source>
</reference>
<dbReference type="PANTHER" id="PTHR48111">
    <property type="entry name" value="REGULATOR OF RPOS"/>
    <property type="match status" value="1"/>
</dbReference>
<evidence type="ECO:0000313" key="7">
    <source>
        <dbReference type="Proteomes" id="UP000548867"/>
    </source>
</evidence>
<dbReference type="SUPFAM" id="SSF46894">
    <property type="entry name" value="C-terminal effector domain of the bipartite response regulators"/>
    <property type="match status" value="1"/>
</dbReference>
<evidence type="ECO:0000259" key="5">
    <source>
        <dbReference type="PROSITE" id="PS51755"/>
    </source>
</evidence>
<dbReference type="InterPro" id="IPR016032">
    <property type="entry name" value="Sig_transdc_resp-reg_C-effctor"/>
</dbReference>
<keyword evidence="2" id="KW-0597">Phosphoprotein</keyword>
<proteinExistence type="predicted"/>
<dbReference type="PROSITE" id="PS51755">
    <property type="entry name" value="OMPR_PHOB"/>
    <property type="match status" value="1"/>
</dbReference>
<dbReference type="Proteomes" id="UP000548867">
    <property type="component" value="Unassembled WGS sequence"/>
</dbReference>
<accession>A0A7W6G5U8</accession>
<evidence type="ECO:0000259" key="4">
    <source>
        <dbReference type="PROSITE" id="PS50110"/>
    </source>
</evidence>
<dbReference type="Pfam" id="PF00486">
    <property type="entry name" value="Trans_reg_C"/>
    <property type="match status" value="1"/>
</dbReference>
<dbReference type="CDD" id="cd00383">
    <property type="entry name" value="trans_reg_C"/>
    <property type="match status" value="1"/>
</dbReference>
<dbReference type="InterPro" id="IPR036388">
    <property type="entry name" value="WH-like_DNA-bd_sf"/>
</dbReference>
<dbReference type="SUPFAM" id="SSF52172">
    <property type="entry name" value="CheY-like"/>
    <property type="match status" value="1"/>
</dbReference>
<dbReference type="GO" id="GO:0005829">
    <property type="term" value="C:cytosol"/>
    <property type="evidence" value="ECO:0007669"/>
    <property type="project" value="TreeGrafter"/>
</dbReference>
<dbReference type="Pfam" id="PF00072">
    <property type="entry name" value="Response_reg"/>
    <property type="match status" value="1"/>
</dbReference>
<protein>
    <submittedName>
        <fullName evidence="6">DNA-binding response OmpR family regulator</fullName>
    </submittedName>
</protein>
<dbReference type="GO" id="GO:0032993">
    <property type="term" value="C:protein-DNA complex"/>
    <property type="evidence" value="ECO:0007669"/>
    <property type="project" value="TreeGrafter"/>
</dbReference>
<comment type="caution">
    <text evidence="6">The sequence shown here is derived from an EMBL/GenBank/DDBJ whole genome shotgun (WGS) entry which is preliminary data.</text>
</comment>
<keyword evidence="1 3" id="KW-0238">DNA-binding</keyword>
<dbReference type="PROSITE" id="PS50110">
    <property type="entry name" value="RESPONSE_REGULATORY"/>
    <property type="match status" value="1"/>
</dbReference>
<keyword evidence="7" id="KW-1185">Reference proteome</keyword>
<evidence type="ECO:0000256" key="1">
    <source>
        <dbReference type="ARBA" id="ARBA00023125"/>
    </source>
</evidence>
<dbReference type="SMART" id="SM00862">
    <property type="entry name" value="Trans_reg_C"/>
    <property type="match status" value="1"/>
</dbReference>
<dbReference type="InterPro" id="IPR001867">
    <property type="entry name" value="OmpR/PhoB-type_DNA-bd"/>
</dbReference>
<dbReference type="GO" id="GO:0006355">
    <property type="term" value="P:regulation of DNA-templated transcription"/>
    <property type="evidence" value="ECO:0007669"/>
    <property type="project" value="InterPro"/>
</dbReference>
<evidence type="ECO:0000256" key="3">
    <source>
        <dbReference type="PROSITE-ProRule" id="PRU01091"/>
    </source>
</evidence>
<name>A0A7W6G5U8_9SPHN</name>
<dbReference type="GO" id="GO:0000156">
    <property type="term" value="F:phosphorelay response regulator activity"/>
    <property type="evidence" value="ECO:0007669"/>
    <property type="project" value="TreeGrafter"/>
</dbReference>
<dbReference type="InterPro" id="IPR001789">
    <property type="entry name" value="Sig_transdc_resp-reg_receiver"/>
</dbReference>
<dbReference type="GO" id="GO:0000976">
    <property type="term" value="F:transcription cis-regulatory region binding"/>
    <property type="evidence" value="ECO:0007669"/>
    <property type="project" value="TreeGrafter"/>
</dbReference>
<evidence type="ECO:0000256" key="2">
    <source>
        <dbReference type="PROSITE-ProRule" id="PRU00169"/>
    </source>
</evidence>
<feature type="DNA-binding region" description="OmpR/PhoB-type" evidence="3">
    <location>
        <begin position="123"/>
        <end position="220"/>
    </location>
</feature>
<dbReference type="EMBL" id="JACIDX010000007">
    <property type="protein sequence ID" value="MBB3955119.1"/>
    <property type="molecule type" value="Genomic_DNA"/>
</dbReference>
<dbReference type="SMART" id="SM00448">
    <property type="entry name" value="REC"/>
    <property type="match status" value="1"/>
</dbReference>
<feature type="modified residue" description="4-aspartylphosphate" evidence="2">
    <location>
        <position position="50"/>
    </location>
</feature>
<dbReference type="Gene3D" id="1.10.10.10">
    <property type="entry name" value="Winged helix-like DNA-binding domain superfamily/Winged helix DNA-binding domain"/>
    <property type="match status" value="1"/>
</dbReference>
<dbReference type="PANTHER" id="PTHR48111:SF36">
    <property type="entry name" value="TRANSCRIPTIONAL REGULATORY PROTEIN CUTR"/>
    <property type="match status" value="1"/>
</dbReference>
<dbReference type="InterPro" id="IPR011006">
    <property type="entry name" value="CheY-like_superfamily"/>
</dbReference>
<gene>
    <name evidence="6" type="ORF">GGR38_002071</name>
</gene>
<dbReference type="Gene3D" id="3.40.50.2300">
    <property type="match status" value="1"/>
</dbReference>
<dbReference type="AlphaFoldDB" id="A0A7W6G5U8"/>
<sequence length="225" mass="24021">MILIVEDDVTIGRTLAQGLAAVGLNARWLRRGAEVGPLVTQGGVEAVVLDLGLPDGDGLEVCRALRDNGHRLPVLMLTARGGLDDRLDGFAAGADDYLAKPFAFAELLARVRVMVRHAAQRRPDPLVLGALEVDPLAGEARWAGQRLDLEPKGILVLAQLLRARGGVVTRRALMDAVWGDAAVTDNALDVVLSSLRKRLAQAAPEVQVRTVRGTGMMLDLIPLPV</sequence>
<dbReference type="RefSeq" id="WP_183625168.1">
    <property type="nucleotide sequence ID" value="NZ_JACIDX010000007.1"/>
</dbReference>
<feature type="domain" description="OmpR/PhoB-type" evidence="5">
    <location>
        <begin position="123"/>
        <end position="220"/>
    </location>
</feature>
<feature type="domain" description="Response regulatory" evidence="4">
    <location>
        <begin position="1"/>
        <end position="115"/>
    </location>
</feature>
<dbReference type="Gene3D" id="6.10.250.690">
    <property type="match status" value="1"/>
</dbReference>
<dbReference type="InterPro" id="IPR039420">
    <property type="entry name" value="WalR-like"/>
</dbReference>
<evidence type="ECO:0000313" key="6">
    <source>
        <dbReference type="EMBL" id="MBB3955119.1"/>
    </source>
</evidence>